<dbReference type="AlphaFoldDB" id="A0A1N7IX50"/>
<keyword evidence="2" id="KW-1185">Reference proteome</keyword>
<dbReference type="EMBL" id="FTOG01000001">
    <property type="protein sequence ID" value="SIS41678.1"/>
    <property type="molecule type" value="Genomic_DNA"/>
</dbReference>
<reference evidence="2" key="1">
    <citation type="submission" date="2017-01" db="EMBL/GenBank/DDBJ databases">
        <authorList>
            <person name="Varghese N."/>
            <person name="Submissions S."/>
        </authorList>
    </citation>
    <scope>NUCLEOTIDE SEQUENCE [LARGE SCALE GENOMIC DNA]</scope>
    <source>
        <strain evidence="2">DSM 19945</strain>
    </source>
</reference>
<gene>
    <name evidence="1" type="ORF">SAMN05421580_10189</name>
</gene>
<dbReference type="Proteomes" id="UP000186221">
    <property type="component" value="Unassembled WGS sequence"/>
</dbReference>
<sequence>MSDKITLEGQDYEIAHLSTGGQALAKQIAQVQHHLDERLRMREVLLKARAAYLAELRAEVVKQQSGVDLSRLLDDF</sequence>
<protein>
    <submittedName>
        <fullName evidence="1">Uncharacterized protein</fullName>
    </submittedName>
</protein>
<evidence type="ECO:0000313" key="1">
    <source>
        <dbReference type="EMBL" id="SIS41678.1"/>
    </source>
</evidence>
<evidence type="ECO:0000313" key="2">
    <source>
        <dbReference type="Proteomes" id="UP000186221"/>
    </source>
</evidence>
<organism evidence="1 2">
    <name type="scientific">Rhodobacter aestuarii</name>
    <dbReference type="NCBI Taxonomy" id="453582"/>
    <lineage>
        <taxon>Bacteria</taxon>
        <taxon>Pseudomonadati</taxon>
        <taxon>Pseudomonadota</taxon>
        <taxon>Alphaproteobacteria</taxon>
        <taxon>Rhodobacterales</taxon>
        <taxon>Rhodobacter group</taxon>
        <taxon>Rhodobacter</taxon>
    </lineage>
</organism>
<name>A0A1N7IX50_9RHOB</name>
<accession>A0A1N7IX50</accession>
<dbReference type="OrthoDB" id="7873936at2"/>
<dbReference type="RefSeq" id="WP_076483073.1">
    <property type="nucleotide sequence ID" value="NZ_FTOG01000001.1"/>
</dbReference>
<dbReference type="STRING" id="453582.SAMN05421580_10189"/>
<proteinExistence type="predicted"/>